<dbReference type="GO" id="GO:0009062">
    <property type="term" value="P:fatty acid catabolic process"/>
    <property type="evidence" value="ECO:0007669"/>
    <property type="project" value="TreeGrafter"/>
</dbReference>
<evidence type="ECO:0000256" key="2">
    <source>
        <dbReference type="ARBA" id="ARBA00011881"/>
    </source>
</evidence>
<dbReference type="InterPro" id="IPR025652">
    <property type="entry name" value="TesB_C"/>
</dbReference>
<dbReference type="InterPro" id="IPR003703">
    <property type="entry name" value="Acyl_CoA_thio"/>
</dbReference>
<evidence type="ECO:0000259" key="10">
    <source>
        <dbReference type="Pfam" id="PF13622"/>
    </source>
</evidence>
<dbReference type="InterPro" id="IPR042171">
    <property type="entry name" value="Acyl-CoA_hotdog"/>
</dbReference>
<dbReference type="EC" id="3.1.2.20" evidence="5"/>
<dbReference type="Gene3D" id="2.40.160.210">
    <property type="entry name" value="Acyl-CoA thioesterase, double hotdog domain"/>
    <property type="match status" value="1"/>
</dbReference>
<evidence type="ECO:0000256" key="8">
    <source>
        <dbReference type="ARBA" id="ARBA00079653"/>
    </source>
</evidence>
<organism evidence="11 12">
    <name type="scientific">Planctobacterium marinum</name>
    <dbReference type="NCBI Taxonomy" id="1631968"/>
    <lineage>
        <taxon>Bacteria</taxon>
        <taxon>Pseudomonadati</taxon>
        <taxon>Pseudomonadota</taxon>
        <taxon>Gammaproteobacteria</taxon>
        <taxon>Alteromonadales</taxon>
        <taxon>Alteromonadaceae</taxon>
        <taxon>Planctobacterium</taxon>
    </lineage>
</organism>
<dbReference type="PANTHER" id="PTHR11066:SF34">
    <property type="entry name" value="ACYL-COENZYME A THIOESTERASE 8"/>
    <property type="match status" value="1"/>
</dbReference>
<dbReference type="AlphaFoldDB" id="A0AA48HGH4"/>
<dbReference type="GO" id="GO:0006637">
    <property type="term" value="P:acyl-CoA metabolic process"/>
    <property type="evidence" value="ECO:0007669"/>
    <property type="project" value="InterPro"/>
</dbReference>
<dbReference type="GO" id="GO:0047617">
    <property type="term" value="F:fatty acyl-CoA hydrolase activity"/>
    <property type="evidence" value="ECO:0007669"/>
    <property type="project" value="UniProtKB-EC"/>
</dbReference>
<comment type="catalytic activity">
    <reaction evidence="6">
        <text>a fatty acyl-CoA + H2O = a fatty acid + CoA + H(+)</text>
        <dbReference type="Rhea" id="RHEA:16781"/>
        <dbReference type="ChEBI" id="CHEBI:15377"/>
        <dbReference type="ChEBI" id="CHEBI:15378"/>
        <dbReference type="ChEBI" id="CHEBI:28868"/>
        <dbReference type="ChEBI" id="CHEBI:57287"/>
        <dbReference type="ChEBI" id="CHEBI:77636"/>
        <dbReference type="EC" id="3.1.2.20"/>
    </reaction>
    <physiologicalReaction direction="left-to-right" evidence="6">
        <dbReference type="Rhea" id="RHEA:16782"/>
    </physiologicalReaction>
</comment>
<evidence type="ECO:0000256" key="1">
    <source>
        <dbReference type="ARBA" id="ARBA00006538"/>
    </source>
</evidence>
<dbReference type="InterPro" id="IPR049449">
    <property type="entry name" value="TesB_ACOT8-like_N"/>
</dbReference>
<dbReference type="Pfam" id="PF02551">
    <property type="entry name" value="Acyl_CoA_thio"/>
    <property type="match status" value="1"/>
</dbReference>
<sequence>MNKQPKINTLLTPEKIEENFFRFPSWDLGFRALFGGQVMAQALSAAQHTLDNDFQVHSLHSYFLLPGDADIPVFCQVERVRDGRSFATRRIKAIQKGNIIFDCMCSFQKNEAGLSHQTPKMPDVPGPENFSNDIDKYEKPGVTLSERMQAALPYHKPIEIRTVPSDSETAQQYVWLRLSEDDVVENKQGFHQRALCYASDYYFLMSAVRKHGLSASDKNVRLASLDHALWFHRSFDFNQWLLYVSESPSSANGRAYVRGQLFSQEGELIASATQEGLLRVKE</sequence>
<dbReference type="KEGG" id="pmaw:MACH26_20240"/>
<accession>A0AA48HGH4</accession>
<dbReference type="PANTHER" id="PTHR11066">
    <property type="entry name" value="ACYL-COA THIOESTERASE"/>
    <property type="match status" value="1"/>
</dbReference>
<dbReference type="Pfam" id="PF13622">
    <property type="entry name" value="4HBT_3"/>
    <property type="match status" value="1"/>
</dbReference>
<evidence type="ECO:0000259" key="9">
    <source>
        <dbReference type="Pfam" id="PF02551"/>
    </source>
</evidence>
<gene>
    <name evidence="11" type="primary">tesB</name>
    <name evidence="11" type="ORF">MACH26_20240</name>
</gene>
<evidence type="ECO:0000256" key="6">
    <source>
        <dbReference type="ARBA" id="ARBA00050943"/>
    </source>
</evidence>
<evidence type="ECO:0000313" key="11">
    <source>
        <dbReference type="EMBL" id="BDX06503.1"/>
    </source>
</evidence>
<dbReference type="Proteomes" id="UP001333710">
    <property type="component" value="Chromosome"/>
</dbReference>
<comment type="similarity">
    <text evidence="1">Belongs to the C/M/P thioester hydrolase family.</text>
</comment>
<feature type="domain" description="Acyl-CoA thioesterase 2 C-terminal" evidence="9">
    <location>
        <begin position="167"/>
        <end position="277"/>
    </location>
</feature>
<proteinExistence type="inferred from homology"/>
<keyword evidence="4" id="KW-0443">Lipid metabolism</keyword>
<reference evidence="11" key="1">
    <citation type="submission" date="2023-01" db="EMBL/GenBank/DDBJ databases">
        <title>Complete genome sequence of Planctobacterium marinum strain Dej080120_11.</title>
        <authorList>
            <person name="Ueki S."/>
            <person name="Maruyama F."/>
        </authorList>
    </citation>
    <scope>NUCLEOTIDE SEQUENCE</scope>
    <source>
        <strain evidence="11">Dej080120_11</strain>
    </source>
</reference>
<keyword evidence="3" id="KW-0378">Hydrolase</keyword>
<evidence type="ECO:0000256" key="7">
    <source>
        <dbReference type="ARBA" id="ARBA00071120"/>
    </source>
</evidence>
<feature type="domain" description="Acyl-CoA thioesterase-like N-terminal HotDog" evidence="10">
    <location>
        <begin position="25"/>
        <end position="108"/>
    </location>
</feature>
<evidence type="ECO:0000256" key="5">
    <source>
        <dbReference type="ARBA" id="ARBA00038894"/>
    </source>
</evidence>
<dbReference type="InterPro" id="IPR029069">
    <property type="entry name" value="HotDog_dom_sf"/>
</dbReference>
<evidence type="ECO:0000256" key="4">
    <source>
        <dbReference type="ARBA" id="ARBA00023098"/>
    </source>
</evidence>
<dbReference type="EMBL" id="AP027272">
    <property type="protein sequence ID" value="BDX06503.1"/>
    <property type="molecule type" value="Genomic_DNA"/>
</dbReference>
<evidence type="ECO:0000313" key="12">
    <source>
        <dbReference type="Proteomes" id="UP001333710"/>
    </source>
</evidence>
<keyword evidence="12" id="KW-1185">Reference proteome</keyword>
<evidence type="ECO:0000256" key="3">
    <source>
        <dbReference type="ARBA" id="ARBA00022801"/>
    </source>
</evidence>
<dbReference type="SUPFAM" id="SSF54637">
    <property type="entry name" value="Thioesterase/thiol ester dehydrase-isomerase"/>
    <property type="match status" value="2"/>
</dbReference>
<name>A0AA48HGH4_9ALTE</name>
<dbReference type="CDD" id="cd03445">
    <property type="entry name" value="Thioesterase_II_repeat2"/>
    <property type="match status" value="1"/>
</dbReference>
<dbReference type="FunFam" id="2.40.160.210:FF:000001">
    <property type="entry name" value="Acyl-CoA thioesterase II"/>
    <property type="match status" value="1"/>
</dbReference>
<comment type="subunit">
    <text evidence="2">Homotetramer.</text>
</comment>
<dbReference type="CDD" id="cd03444">
    <property type="entry name" value="Thioesterase_II_repeat1"/>
    <property type="match status" value="1"/>
</dbReference>
<dbReference type="RefSeq" id="WP_338292519.1">
    <property type="nucleotide sequence ID" value="NZ_AP027272.1"/>
</dbReference>
<protein>
    <recommendedName>
        <fullName evidence="7">Acyl-CoA thioesterase 2</fullName>
        <ecNumber evidence="5">3.1.2.20</ecNumber>
    </recommendedName>
    <alternativeName>
        <fullName evidence="8">Thioesterase II</fullName>
    </alternativeName>
</protein>